<dbReference type="STRING" id="5722.A2F5J3"/>
<protein>
    <submittedName>
        <fullName evidence="10">FYVE zinc finger family protein</fullName>
    </submittedName>
</protein>
<dbReference type="InterPro" id="IPR011993">
    <property type="entry name" value="PH-like_dom_sf"/>
</dbReference>
<evidence type="ECO:0000259" key="9">
    <source>
        <dbReference type="PROSITE" id="PS50178"/>
    </source>
</evidence>
<keyword evidence="11" id="KW-1185">Reference proteome</keyword>
<dbReference type="AlphaFoldDB" id="A2F5J3"/>
<evidence type="ECO:0000256" key="6">
    <source>
        <dbReference type="ARBA" id="ARBA00022833"/>
    </source>
</evidence>
<dbReference type="eggNOG" id="KOG1729">
    <property type="taxonomic scope" value="Eukaryota"/>
</dbReference>
<dbReference type="InterPro" id="IPR051092">
    <property type="entry name" value="FYVE_RhoGEF_PH"/>
</dbReference>
<dbReference type="GO" id="GO:0005085">
    <property type="term" value="F:guanyl-nucleotide exchange factor activity"/>
    <property type="evidence" value="ECO:0007669"/>
    <property type="project" value="UniProtKB-KW"/>
</dbReference>
<dbReference type="Proteomes" id="UP000001542">
    <property type="component" value="Unassembled WGS sequence"/>
</dbReference>
<evidence type="ECO:0000313" key="11">
    <source>
        <dbReference type="Proteomes" id="UP000001542"/>
    </source>
</evidence>
<gene>
    <name evidence="10" type="ORF">TVAG_088010</name>
</gene>
<evidence type="ECO:0000256" key="4">
    <source>
        <dbReference type="ARBA" id="ARBA00022723"/>
    </source>
</evidence>
<keyword evidence="4" id="KW-0479">Metal-binding</keyword>
<dbReference type="GO" id="GO:0005737">
    <property type="term" value="C:cytoplasm"/>
    <property type="evidence" value="ECO:0007669"/>
    <property type="project" value="UniProtKB-SubCell"/>
</dbReference>
<organism evidence="10 11">
    <name type="scientific">Trichomonas vaginalis (strain ATCC PRA-98 / G3)</name>
    <dbReference type="NCBI Taxonomy" id="412133"/>
    <lineage>
        <taxon>Eukaryota</taxon>
        <taxon>Metamonada</taxon>
        <taxon>Parabasalia</taxon>
        <taxon>Trichomonadida</taxon>
        <taxon>Trichomonadidae</taxon>
        <taxon>Trichomonas</taxon>
    </lineage>
</organism>
<feature type="domain" description="FYVE-type" evidence="9">
    <location>
        <begin position="378"/>
        <end position="439"/>
    </location>
</feature>
<dbReference type="InterPro" id="IPR017455">
    <property type="entry name" value="Znf_FYVE-rel"/>
</dbReference>
<dbReference type="VEuPathDB" id="TrichDB:TVAG_088010"/>
<dbReference type="SUPFAM" id="SSF50729">
    <property type="entry name" value="PH domain-like"/>
    <property type="match status" value="1"/>
</dbReference>
<feature type="domain" description="PH" evidence="8">
    <location>
        <begin position="266"/>
        <end position="357"/>
    </location>
</feature>
<keyword evidence="5 7" id="KW-0863">Zinc-finger</keyword>
<dbReference type="InterPro" id="IPR035899">
    <property type="entry name" value="DBL_dom_sf"/>
</dbReference>
<dbReference type="SUPFAM" id="SSF57903">
    <property type="entry name" value="FYVE/PHD zinc finger"/>
    <property type="match status" value="1"/>
</dbReference>
<keyword evidence="2" id="KW-0963">Cytoplasm</keyword>
<keyword evidence="3" id="KW-0344">Guanine-nucleotide releasing factor</keyword>
<dbReference type="InterPro" id="IPR011011">
    <property type="entry name" value="Znf_FYVE_PHD"/>
</dbReference>
<evidence type="ECO:0000256" key="3">
    <source>
        <dbReference type="ARBA" id="ARBA00022658"/>
    </source>
</evidence>
<dbReference type="PANTHER" id="PTHR12673">
    <property type="entry name" value="FACIOGENITAL DYSPLASIA PROTEIN"/>
    <property type="match status" value="1"/>
</dbReference>
<dbReference type="PROSITE" id="PS50178">
    <property type="entry name" value="ZF_FYVE"/>
    <property type="match status" value="1"/>
</dbReference>
<dbReference type="Gene3D" id="2.30.29.30">
    <property type="entry name" value="Pleckstrin-homology domain (PH domain)/Phosphotyrosine-binding domain (PTB)"/>
    <property type="match status" value="1"/>
</dbReference>
<dbReference type="SMART" id="SM00233">
    <property type="entry name" value="PH"/>
    <property type="match status" value="1"/>
</dbReference>
<evidence type="ECO:0000313" key="10">
    <source>
        <dbReference type="EMBL" id="EAX99819.1"/>
    </source>
</evidence>
<dbReference type="KEGG" id="tva:4757638"/>
<comment type="subcellular location">
    <subcellularLocation>
        <location evidence="1">Cytoplasm</location>
    </subcellularLocation>
</comment>
<dbReference type="SMART" id="SM00064">
    <property type="entry name" value="FYVE"/>
    <property type="match status" value="1"/>
</dbReference>
<evidence type="ECO:0000259" key="8">
    <source>
        <dbReference type="PROSITE" id="PS50003"/>
    </source>
</evidence>
<dbReference type="SMR" id="A2F5J3"/>
<name>A2F5J3_TRIV3</name>
<proteinExistence type="predicted"/>
<reference evidence="10" key="2">
    <citation type="journal article" date="2007" name="Science">
        <title>Draft genome sequence of the sexually transmitted pathogen Trichomonas vaginalis.</title>
        <authorList>
            <person name="Carlton J.M."/>
            <person name="Hirt R.P."/>
            <person name="Silva J.C."/>
            <person name="Delcher A.L."/>
            <person name="Schatz M."/>
            <person name="Zhao Q."/>
            <person name="Wortman J.R."/>
            <person name="Bidwell S.L."/>
            <person name="Alsmark U.C.M."/>
            <person name="Besteiro S."/>
            <person name="Sicheritz-Ponten T."/>
            <person name="Noel C.J."/>
            <person name="Dacks J.B."/>
            <person name="Foster P.G."/>
            <person name="Simillion C."/>
            <person name="Van de Peer Y."/>
            <person name="Miranda-Saavedra D."/>
            <person name="Barton G.J."/>
            <person name="Westrop G.D."/>
            <person name="Mueller S."/>
            <person name="Dessi D."/>
            <person name="Fiori P.L."/>
            <person name="Ren Q."/>
            <person name="Paulsen I."/>
            <person name="Zhang H."/>
            <person name="Bastida-Corcuera F.D."/>
            <person name="Simoes-Barbosa A."/>
            <person name="Brown M.T."/>
            <person name="Hayes R.D."/>
            <person name="Mukherjee M."/>
            <person name="Okumura C.Y."/>
            <person name="Schneider R."/>
            <person name="Smith A.J."/>
            <person name="Vanacova S."/>
            <person name="Villalvazo M."/>
            <person name="Haas B.J."/>
            <person name="Pertea M."/>
            <person name="Feldblyum T.V."/>
            <person name="Utterback T.R."/>
            <person name="Shu C.L."/>
            <person name="Osoegawa K."/>
            <person name="de Jong P.J."/>
            <person name="Hrdy I."/>
            <person name="Horvathova L."/>
            <person name="Zubacova Z."/>
            <person name="Dolezal P."/>
            <person name="Malik S.B."/>
            <person name="Logsdon J.M. Jr."/>
            <person name="Henze K."/>
            <person name="Gupta A."/>
            <person name="Wang C.C."/>
            <person name="Dunne R.L."/>
            <person name="Upcroft J.A."/>
            <person name="Upcroft P."/>
            <person name="White O."/>
            <person name="Salzberg S.L."/>
            <person name="Tang P."/>
            <person name="Chiu C.-H."/>
            <person name="Lee Y.-S."/>
            <person name="Embley T.M."/>
            <person name="Coombs G.H."/>
            <person name="Mottram J.C."/>
            <person name="Tachezy J."/>
            <person name="Fraser-Liggett C.M."/>
            <person name="Johnson P.J."/>
        </authorList>
    </citation>
    <scope>NUCLEOTIDE SEQUENCE [LARGE SCALE GENOMIC DNA]</scope>
    <source>
        <strain evidence="10">G3</strain>
    </source>
</reference>
<dbReference type="OrthoDB" id="70570at2759"/>
<dbReference type="InParanoid" id="A2F5J3"/>
<dbReference type="InterPro" id="IPR013083">
    <property type="entry name" value="Znf_RING/FYVE/PHD"/>
</dbReference>
<evidence type="ECO:0000256" key="5">
    <source>
        <dbReference type="ARBA" id="ARBA00022771"/>
    </source>
</evidence>
<dbReference type="VEuPathDB" id="TrichDB:TVAGG3_0511420"/>
<dbReference type="Gene3D" id="3.30.40.10">
    <property type="entry name" value="Zinc/RING finger domain, C3HC4 (zinc finger)"/>
    <property type="match status" value="1"/>
</dbReference>
<dbReference type="SUPFAM" id="SSF48065">
    <property type="entry name" value="DBL homology domain (DH-domain)"/>
    <property type="match status" value="1"/>
</dbReference>
<dbReference type="Pfam" id="PF01363">
    <property type="entry name" value="FYVE"/>
    <property type="match status" value="1"/>
</dbReference>
<dbReference type="GO" id="GO:0008270">
    <property type="term" value="F:zinc ion binding"/>
    <property type="evidence" value="ECO:0007669"/>
    <property type="project" value="UniProtKB-KW"/>
</dbReference>
<dbReference type="InterPro" id="IPR000306">
    <property type="entry name" value="Znf_FYVE"/>
</dbReference>
<dbReference type="PROSITE" id="PS50003">
    <property type="entry name" value="PH_DOMAIN"/>
    <property type="match status" value="1"/>
</dbReference>
<evidence type="ECO:0000256" key="7">
    <source>
        <dbReference type="PROSITE-ProRule" id="PRU00091"/>
    </source>
</evidence>
<dbReference type="RefSeq" id="XP_001312749.1">
    <property type="nucleotide sequence ID" value="XM_001312748.1"/>
</dbReference>
<dbReference type="EMBL" id="DS113624">
    <property type="protein sequence ID" value="EAX99819.1"/>
    <property type="molecule type" value="Genomic_DNA"/>
</dbReference>
<keyword evidence="6" id="KW-0862">Zinc</keyword>
<reference evidence="10" key="1">
    <citation type="submission" date="2006-10" db="EMBL/GenBank/DDBJ databases">
        <authorList>
            <person name="Amadeo P."/>
            <person name="Zhao Q."/>
            <person name="Wortman J."/>
            <person name="Fraser-Liggett C."/>
            <person name="Carlton J."/>
        </authorList>
    </citation>
    <scope>NUCLEOTIDE SEQUENCE</scope>
    <source>
        <strain evidence="10">G3</strain>
    </source>
</reference>
<sequence>MNWSEGFGEDNIPPNWPKQLKAFCFKKLTDDLPFKFFINPKKIICAQLNNIHTNETHIVDIINSYPSTGILMVDFVSYEREFLKNLTIVLDNVFKTLKDTKYYKIETLLSAPMQAIRNSHMNLLSKIHNLMKNPSDDFLAVFTDSLCSDKKLLQDHTNYMNKFFDVESLVTSYSVEYSNNFREQFGCMTLAQIMRSPIPWQIYAAKFAQQLSGYVANKRPDIAKKLDDFEAQTSKMTDAIDCIPKLEAISRMMIMEPFPIVVGGRRILKQGTAFKHCRSSITQREIFLFSDMFMYAQSNYGKLRAPANYSLTKMRIDILSADKPCIAIYAPKKSFVLQFNSPEELASWEMALKKAIENAKAAVDSQETYREAPIWISDTAADKCMECSKPFNALTRRRHHCRVCGRVLCAECVSKKIIIENIDEKKPEKVCDKCYDLLSKSKK</sequence>
<evidence type="ECO:0000256" key="2">
    <source>
        <dbReference type="ARBA" id="ARBA00022490"/>
    </source>
</evidence>
<accession>A2F5J3</accession>
<dbReference type="PANTHER" id="PTHR12673:SF159">
    <property type="entry name" value="LD03170P"/>
    <property type="match status" value="1"/>
</dbReference>
<evidence type="ECO:0000256" key="1">
    <source>
        <dbReference type="ARBA" id="ARBA00004496"/>
    </source>
</evidence>
<dbReference type="InterPro" id="IPR001849">
    <property type="entry name" value="PH_domain"/>
</dbReference>